<dbReference type="InterPro" id="IPR001296">
    <property type="entry name" value="Glyco_trans_1"/>
</dbReference>
<feature type="domain" description="Glycosyl transferase family 1" evidence="1">
    <location>
        <begin position="209"/>
        <end position="374"/>
    </location>
</feature>
<proteinExistence type="predicted"/>
<feature type="domain" description="Glycosyltransferase subfamily 4-like N-terminal" evidence="2">
    <location>
        <begin position="17"/>
        <end position="191"/>
    </location>
</feature>
<evidence type="ECO:0000313" key="3">
    <source>
        <dbReference type="EMBL" id="SUS06297.1"/>
    </source>
</evidence>
<dbReference type="PANTHER" id="PTHR12526">
    <property type="entry name" value="GLYCOSYLTRANSFERASE"/>
    <property type="match status" value="1"/>
</dbReference>
<name>A0A380TE27_9ZZZZ</name>
<dbReference type="EMBL" id="UIDG01000184">
    <property type="protein sequence ID" value="SUS06297.1"/>
    <property type="molecule type" value="Genomic_DNA"/>
</dbReference>
<dbReference type="Pfam" id="PF13579">
    <property type="entry name" value="Glyco_trans_4_4"/>
    <property type="match status" value="1"/>
</dbReference>
<accession>A0A380TE27</accession>
<evidence type="ECO:0000259" key="2">
    <source>
        <dbReference type="Pfam" id="PF13579"/>
    </source>
</evidence>
<sequence length="418" mass="46359">MRIFLHDYSGHPPQIFLSRALAARGHQVVHSYAAEIETPRGQLHAQPTDPKTFSILPIRLSWPLKKHSYFIRQLQEVEFGLRLRQAIIKAEPDVVVCANAPLAAVAIAQMACRRRRIPFVFWVMDLHSLAVHVHMRKKLGLLGEAIGRFYKWLERRTLLLSDRVISISEGFEESLDTWGVDPVVRSVMPLWAPLHELPVRPKDNPWSRSLGFDKGLTILYSGTLGLKHNPALLVRVAEHYRERADIRVVVISEGLGADYMRRKKAELGLDNLTVLPYQPFEEMPNVLGTADILVTLLEPDAGVFSVPSKVLSYLCAGRAQAAAIPAENQAARVIAKSGGGLTASPLDAEAFVAAVDRLVCDEPMRRECGANARAYAEREFDINRLAAQFEGYLVGLLPAGARGGEVPIDFSLARRSGS</sequence>
<reference evidence="3" key="1">
    <citation type="submission" date="2018-07" db="EMBL/GenBank/DDBJ databases">
        <authorList>
            <person name="Quirk P.G."/>
            <person name="Krulwich T.A."/>
        </authorList>
    </citation>
    <scope>NUCLEOTIDE SEQUENCE</scope>
</reference>
<organism evidence="3">
    <name type="scientific">metagenome</name>
    <dbReference type="NCBI Taxonomy" id="256318"/>
    <lineage>
        <taxon>unclassified sequences</taxon>
        <taxon>metagenomes</taxon>
    </lineage>
</organism>
<gene>
    <name evidence="3" type="ORF">DF3PB_2640002</name>
</gene>
<dbReference type="CDD" id="cd03794">
    <property type="entry name" value="GT4_WbuB-like"/>
    <property type="match status" value="1"/>
</dbReference>
<dbReference type="InterPro" id="IPR028098">
    <property type="entry name" value="Glyco_trans_4-like_N"/>
</dbReference>
<evidence type="ECO:0000259" key="1">
    <source>
        <dbReference type="Pfam" id="PF00534"/>
    </source>
</evidence>
<evidence type="ECO:0008006" key="4">
    <source>
        <dbReference type="Google" id="ProtNLM"/>
    </source>
</evidence>
<dbReference type="AlphaFoldDB" id="A0A380TE27"/>
<dbReference type="GO" id="GO:0016757">
    <property type="term" value="F:glycosyltransferase activity"/>
    <property type="evidence" value="ECO:0007669"/>
    <property type="project" value="InterPro"/>
</dbReference>
<protein>
    <recommendedName>
        <fullName evidence="4">Glycosyltransferase WbuB</fullName>
    </recommendedName>
</protein>
<dbReference type="Gene3D" id="3.40.50.2000">
    <property type="entry name" value="Glycogen Phosphorylase B"/>
    <property type="match status" value="2"/>
</dbReference>
<dbReference type="SUPFAM" id="SSF53756">
    <property type="entry name" value="UDP-Glycosyltransferase/glycogen phosphorylase"/>
    <property type="match status" value="1"/>
</dbReference>
<dbReference type="PANTHER" id="PTHR12526:SF638">
    <property type="entry name" value="SPORE COAT PROTEIN SA"/>
    <property type="match status" value="1"/>
</dbReference>
<dbReference type="Pfam" id="PF00534">
    <property type="entry name" value="Glycos_transf_1"/>
    <property type="match status" value="1"/>
</dbReference>